<evidence type="ECO:0000313" key="2">
    <source>
        <dbReference type="EMBL" id="ACY13008.1"/>
    </source>
</evidence>
<reference evidence="2 3" key="1">
    <citation type="journal article" date="2010" name="Stand. Genomic Sci.">
        <title>Complete genome sequence of Haliangium ochraceum type strain (SMP-2).</title>
        <authorList>
            <consortium name="US DOE Joint Genome Institute (JGI-PGF)"/>
            <person name="Ivanova N."/>
            <person name="Daum C."/>
            <person name="Lang E."/>
            <person name="Abt B."/>
            <person name="Kopitz M."/>
            <person name="Saunders E."/>
            <person name="Lapidus A."/>
            <person name="Lucas S."/>
            <person name="Glavina Del Rio T."/>
            <person name="Nolan M."/>
            <person name="Tice H."/>
            <person name="Copeland A."/>
            <person name="Cheng J.F."/>
            <person name="Chen F."/>
            <person name="Bruce D."/>
            <person name="Goodwin L."/>
            <person name="Pitluck S."/>
            <person name="Mavromatis K."/>
            <person name="Pati A."/>
            <person name="Mikhailova N."/>
            <person name="Chen A."/>
            <person name="Palaniappan K."/>
            <person name="Land M."/>
            <person name="Hauser L."/>
            <person name="Chang Y.J."/>
            <person name="Jeffries C.D."/>
            <person name="Detter J.C."/>
            <person name="Brettin T."/>
            <person name="Rohde M."/>
            <person name="Goker M."/>
            <person name="Bristow J."/>
            <person name="Markowitz V."/>
            <person name="Eisen J.A."/>
            <person name="Hugenholtz P."/>
            <person name="Kyrpides N.C."/>
            <person name="Klenk H.P."/>
        </authorList>
    </citation>
    <scope>NUCLEOTIDE SEQUENCE [LARGE SCALE GENOMIC DNA]</scope>
    <source>
        <strain evidence="3">DSM 14365 / CIP 107738 / JCM 11303 / AJ 13395 / SMP-2</strain>
    </source>
</reference>
<gene>
    <name evidence="2" type="ordered locus">Hoch_0367</name>
</gene>
<dbReference type="STRING" id="502025.Hoch_0367"/>
<dbReference type="PANTHER" id="PTHR42912:SF81">
    <property type="entry name" value="METHYLTRANSFERASE DOMAIN-CONTAINING PROTEIN"/>
    <property type="match status" value="1"/>
</dbReference>
<evidence type="ECO:0000259" key="1">
    <source>
        <dbReference type="Pfam" id="PF13649"/>
    </source>
</evidence>
<name>D0LIX9_HALO1</name>
<dbReference type="Gene3D" id="3.40.50.150">
    <property type="entry name" value="Vaccinia Virus protein VP39"/>
    <property type="match status" value="1"/>
</dbReference>
<dbReference type="InterPro" id="IPR041698">
    <property type="entry name" value="Methyltransf_25"/>
</dbReference>
<dbReference type="eggNOG" id="COG2226">
    <property type="taxonomic scope" value="Bacteria"/>
</dbReference>
<sequence>MGVVHRWVHTGPRPEADELRALTQKFEALLETDLANVRAGVYPRSLLHGMPLGTYLRQVPTLLREQPVMLRRARANRYDELPADAHPESYPAYYSRTFHWQTDGWFSHRSARLYDVTVELLFGGTADIMRRMTLPPLVEFVGDHPHARVLELACGTGRFLGFLRRTLPEADLFGVDLSPFYIDHARAELSDAPNVELSVQNAESLEFAEGHFDAVTAVFLFHELPADARRRVVAEAFRVLRPGGVLVIGDAIQAREAGKLLRFLEIFPSIYHEPYFKSHLRDDFESMVEGCGFEVVSSEAHYLAKVVCARKPASATA</sequence>
<dbReference type="HOGENOM" id="CLU_037171_0_0_7"/>
<keyword evidence="2" id="KW-0489">Methyltransferase</keyword>
<protein>
    <submittedName>
        <fullName evidence="2">Methyltransferase type 11</fullName>
    </submittedName>
</protein>
<dbReference type="PANTHER" id="PTHR42912">
    <property type="entry name" value="METHYLTRANSFERASE"/>
    <property type="match status" value="1"/>
</dbReference>
<keyword evidence="2" id="KW-0808">Transferase</keyword>
<dbReference type="CDD" id="cd02440">
    <property type="entry name" value="AdoMet_MTases"/>
    <property type="match status" value="1"/>
</dbReference>
<accession>D0LIX9</accession>
<dbReference type="Pfam" id="PF13649">
    <property type="entry name" value="Methyltransf_25"/>
    <property type="match status" value="1"/>
</dbReference>
<dbReference type="Proteomes" id="UP000001880">
    <property type="component" value="Chromosome"/>
</dbReference>
<dbReference type="KEGG" id="hoh:Hoch_0367"/>
<dbReference type="SUPFAM" id="SSF53335">
    <property type="entry name" value="S-adenosyl-L-methionine-dependent methyltransferases"/>
    <property type="match status" value="1"/>
</dbReference>
<proteinExistence type="predicted"/>
<dbReference type="EMBL" id="CP001804">
    <property type="protein sequence ID" value="ACY13008.1"/>
    <property type="molecule type" value="Genomic_DNA"/>
</dbReference>
<dbReference type="GO" id="GO:0032259">
    <property type="term" value="P:methylation"/>
    <property type="evidence" value="ECO:0007669"/>
    <property type="project" value="UniProtKB-KW"/>
</dbReference>
<keyword evidence="3" id="KW-1185">Reference proteome</keyword>
<dbReference type="AlphaFoldDB" id="D0LIX9"/>
<dbReference type="GO" id="GO:0008168">
    <property type="term" value="F:methyltransferase activity"/>
    <property type="evidence" value="ECO:0007669"/>
    <property type="project" value="UniProtKB-KW"/>
</dbReference>
<dbReference type="InterPro" id="IPR029063">
    <property type="entry name" value="SAM-dependent_MTases_sf"/>
</dbReference>
<evidence type="ECO:0000313" key="3">
    <source>
        <dbReference type="Proteomes" id="UP000001880"/>
    </source>
</evidence>
<organism evidence="2 3">
    <name type="scientific">Haliangium ochraceum (strain DSM 14365 / JCM 11303 / SMP-2)</name>
    <dbReference type="NCBI Taxonomy" id="502025"/>
    <lineage>
        <taxon>Bacteria</taxon>
        <taxon>Pseudomonadati</taxon>
        <taxon>Myxococcota</taxon>
        <taxon>Polyangia</taxon>
        <taxon>Haliangiales</taxon>
        <taxon>Kofleriaceae</taxon>
        <taxon>Haliangium</taxon>
    </lineage>
</organism>
<dbReference type="InterPro" id="IPR050508">
    <property type="entry name" value="Methyltransf_Superfamily"/>
</dbReference>
<feature type="domain" description="Methyltransferase" evidence="1">
    <location>
        <begin position="149"/>
        <end position="244"/>
    </location>
</feature>